<dbReference type="HOGENOM" id="CLU_2593817_0_0_1"/>
<keyword evidence="4" id="KW-1185">Reference proteome</keyword>
<evidence type="ECO:0000256" key="2">
    <source>
        <dbReference type="SAM" id="SignalP"/>
    </source>
</evidence>
<dbReference type="Gramene" id="OMERI01G19660.1">
    <property type="protein sequence ID" value="OMERI01G19660.1"/>
    <property type="gene ID" value="OMERI01G19660"/>
</dbReference>
<reference evidence="3" key="1">
    <citation type="submission" date="2015-04" db="UniProtKB">
        <authorList>
            <consortium name="EnsemblPlants"/>
        </authorList>
    </citation>
    <scope>IDENTIFICATION</scope>
</reference>
<protein>
    <submittedName>
        <fullName evidence="3">Uncharacterized protein</fullName>
    </submittedName>
</protein>
<feature type="signal peptide" evidence="2">
    <location>
        <begin position="1"/>
        <end position="25"/>
    </location>
</feature>
<accession>A0A0E0C452</accession>
<feature type="chain" id="PRO_5002355406" evidence="2">
    <location>
        <begin position="26"/>
        <end position="80"/>
    </location>
</feature>
<reference evidence="3" key="2">
    <citation type="submission" date="2018-05" db="EMBL/GenBank/DDBJ databases">
        <title>OmerRS3 (Oryza meridionalis Reference Sequence Version 3).</title>
        <authorList>
            <person name="Zhang J."/>
            <person name="Kudrna D."/>
            <person name="Lee S."/>
            <person name="Talag J."/>
            <person name="Welchert J."/>
            <person name="Wing R.A."/>
        </authorList>
    </citation>
    <scope>NUCLEOTIDE SEQUENCE [LARGE SCALE GENOMIC DNA]</scope>
    <source>
        <strain evidence="3">cv. OR44</strain>
    </source>
</reference>
<dbReference type="AlphaFoldDB" id="A0A0E0C452"/>
<dbReference type="EnsemblPlants" id="OMERI01G19660.1">
    <property type="protein sequence ID" value="OMERI01G19660.1"/>
    <property type="gene ID" value="OMERI01G19660"/>
</dbReference>
<dbReference type="Proteomes" id="UP000008021">
    <property type="component" value="Chromosome 1"/>
</dbReference>
<keyword evidence="2" id="KW-0732">Signal</keyword>
<evidence type="ECO:0000256" key="1">
    <source>
        <dbReference type="SAM" id="MobiDB-lite"/>
    </source>
</evidence>
<organism evidence="3">
    <name type="scientific">Oryza meridionalis</name>
    <dbReference type="NCBI Taxonomy" id="40149"/>
    <lineage>
        <taxon>Eukaryota</taxon>
        <taxon>Viridiplantae</taxon>
        <taxon>Streptophyta</taxon>
        <taxon>Embryophyta</taxon>
        <taxon>Tracheophyta</taxon>
        <taxon>Spermatophyta</taxon>
        <taxon>Magnoliopsida</taxon>
        <taxon>Liliopsida</taxon>
        <taxon>Poales</taxon>
        <taxon>Poaceae</taxon>
        <taxon>BOP clade</taxon>
        <taxon>Oryzoideae</taxon>
        <taxon>Oryzeae</taxon>
        <taxon>Oryzinae</taxon>
        <taxon>Oryza</taxon>
    </lineage>
</organism>
<evidence type="ECO:0000313" key="4">
    <source>
        <dbReference type="Proteomes" id="UP000008021"/>
    </source>
</evidence>
<sequence length="80" mass="8173">MASLKLRACVLLSTVLFFSGLRAHAAVHGASRLAGGGDGGAGDRREGGGSGGRLPAHARVRVVKTCKERDTILFTETAPG</sequence>
<proteinExistence type="predicted"/>
<feature type="region of interest" description="Disordered" evidence="1">
    <location>
        <begin position="31"/>
        <end position="56"/>
    </location>
</feature>
<evidence type="ECO:0000313" key="3">
    <source>
        <dbReference type="EnsemblPlants" id="OMERI01G19660.1"/>
    </source>
</evidence>
<name>A0A0E0C452_9ORYZ</name>